<dbReference type="RefSeq" id="WP_379913754.1">
    <property type="nucleotide sequence ID" value="NZ_JBHSWE010000002.1"/>
</dbReference>
<gene>
    <name evidence="11" type="ORF">ACFQDL_31385</name>
</gene>
<evidence type="ECO:0000259" key="10">
    <source>
        <dbReference type="Pfam" id="PF04290"/>
    </source>
</evidence>
<protein>
    <recommendedName>
        <fullName evidence="9">TRAP transporter small permease protein</fullName>
    </recommendedName>
</protein>
<dbReference type="InterPro" id="IPR007387">
    <property type="entry name" value="TRAP_DctQ"/>
</dbReference>
<name>A0ABW2A9G6_9GAMM</name>
<feature type="transmembrane region" description="Helical" evidence="9">
    <location>
        <begin position="94"/>
        <end position="117"/>
    </location>
</feature>
<evidence type="ECO:0000256" key="2">
    <source>
        <dbReference type="ARBA" id="ARBA00022448"/>
    </source>
</evidence>
<evidence type="ECO:0000256" key="9">
    <source>
        <dbReference type="RuleBase" id="RU369079"/>
    </source>
</evidence>
<comment type="function">
    <text evidence="9">Part of the tripartite ATP-independent periplasmic (TRAP) transport system.</text>
</comment>
<evidence type="ECO:0000256" key="1">
    <source>
        <dbReference type="ARBA" id="ARBA00004429"/>
    </source>
</evidence>
<dbReference type="Pfam" id="PF04290">
    <property type="entry name" value="DctQ"/>
    <property type="match status" value="1"/>
</dbReference>
<evidence type="ECO:0000256" key="5">
    <source>
        <dbReference type="ARBA" id="ARBA00022692"/>
    </source>
</evidence>
<organism evidence="11 12">
    <name type="scientific">Marinobacterium aestuariivivens</name>
    <dbReference type="NCBI Taxonomy" id="1698799"/>
    <lineage>
        <taxon>Bacteria</taxon>
        <taxon>Pseudomonadati</taxon>
        <taxon>Pseudomonadota</taxon>
        <taxon>Gammaproteobacteria</taxon>
        <taxon>Oceanospirillales</taxon>
        <taxon>Oceanospirillaceae</taxon>
        <taxon>Marinobacterium</taxon>
    </lineage>
</organism>
<comment type="caution">
    <text evidence="11">The sequence shown here is derived from an EMBL/GenBank/DDBJ whole genome shotgun (WGS) entry which is preliminary data.</text>
</comment>
<evidence type="ECO:0000313" key="12">
    <source>
        <dbReference type="Proteomes" id="UP001596422"/>
    </source>
</evidence>
<feature type="transmembrane region" description="Helical" evidence="9">
    <location>
        <begin position="137"/>
        <end position="158"/>
    </location>
</feature>
<feature type="transmembrane region" description="Helical" evidence="9">
    <location>
        <begin position="54"/>
        <end position="73"/>
    </location>
</feature>
<keyword evidence="4 9" id="KW-0997">Cell inner membrane</keyword>
<feature type="transmembrane region" description="Helical" evidence="9">
    <location>
        <begin position="21"/>
        <end position="39"/>
    </location>
</feature>
<evidence type="ECO:0000313" key="11">
    <source>
        <dbReference type="EMBL" id="MFC6674103.1"/>
    </source>
</evidence>
<evidence type="ECO:0000256" key="8">
    <source>
        <dbReference type="ARBA" id="ARBA00038436"/>
    </source>
</evidence>
<reference evidence="12" key="1">
    <citation type="journal article" date="2019" name="Int. J. Syst. Evol. Microbiol.">
        <title>The Global Catalogue of Microorganisms (GCM) 10K type strain sequencing project: providing services to taxonomists for standard genome sequencing and annotation.</title>
        <authorList>
            <consortium name="The Broad Institute Genomics Platform"/>
            <consortium name="The Broad Institute Genome Sequencing Center for Infectious Disease"/>
            <person name="Wu L."/>
            <person name="Ma J."/>
        </authorList>
    </citation>
    <scope>NUCLEOTIDE SEQUENCE [LARGE SCALE GENOMIC DNA]</scope>
    <source>
        <strain evidence="12">NBRC 111756</strain>
    </source>
</reference>
<dbReference type="InterPro" id="IPR055348">
    <property type="entry name" value="DctQ"/>
</dbReference>
<dbReference type="PANTHER" id="PTHR35011:SF2">
    <property type="entry name" value="2,3-DIKETO-L-GULONATE TRAP TRANSPORTER SMALL PERMEASE PROTEIN YIAM"/>
    <property type="match status" value="1"/>
</dbReference>
<dbReference type="PANTHER" id="PTHR35011">
    <property type="entry name" value="2,3-DIKETO-L-GULONATE TRAP TRANSPORTER SMALL PERMEASE PROTEIN YIAM"/>
    <property type="match status" value="1"/>
</dbReference>
<evidence type="ECO:0000256" key="6">
    <source>
        <dbReference type="ARBA" id="ARBA00022989"/>
    </source>
</evidence>
<comment type="subcellular location">
    <subcellularLocation>
        <location evidence="1 9">Cell inner membrane</location>
        <topology evidence="1 9">Multi-pass membrane protein</topology>
    </subcellularLocation>
</comment>
<keyword evidence="12" id="KW-1185">Reference proteome</keyword>
<dbReference type="EMBL" id="JBHSWE010000002">
    <property type="protein sequence ID" value="MFC6674103.1"/>
    <property type="molecule type" value="Genomic_DNA"/>
</dbReference>
<keyword evidence="5 9" id="KW-0812">Transmembrane</keyword>
<evidence type="ECO:0000256" key="4">
    <source>
        <dbReference type="ARBA" id="ARBA00022519"/>
    </source>
</evidence>
<keyword evidence="3" id="KW-1003">Cell membrane</keyword>
<comment type="similarity">
    <text evidence="8 9">Belongs to the TRAP transporter small permease family.</text>
</comment>
<evidence type="ECO:0000256" key="3">
    <source>
        <dbReference type="ARBA" id="ARBA00022475"/>
    </source>
</evidence>
<keyword evidence="2 9" id="KW-0813">Transport</keyword>
<keyword evidence="7 9" id="KW-0472">Membrane</keyword>
<accession>A0ABW2A9G6</accession>
<evidence type="ECO:0000256" key="7">
    <source>
        <dbReference type="ARBA" id="ARBA00023136"/>
    </source>
</evidence>
<feature type="domain" description="Tripartite ATP-independent periplasmic transporters DctQ component" evidence="10">
    <location>
        <begin position="36"/>
        <end position="158"/>
    </location>
</feature>
<sequence length="177" mass="19841">MGMIRRLGTQLSGRINLLNQWVVGLLMAALLIDVWIGVLDRYLLHWQISWVEELARYIMIWAILLAVPCCSAAREHIGLTTVTSKLPRHLRRHLGILVDLLCVLFFGYIAFAGAGLVMKGLQQLSTVFGLPMAYPYAAIPVAFGLAAFQSLFALLRWFEPGYDTEFTESELEKASAQ</sequence>
<keyword evidence="6 9" id="KW-1133">Transmembrane helix</keyword>
<proteinExistence type="inferred from homology"/>
<dbReference type="Proteomes" id="UP001596422">
    <property type="component" value="Unassembled WGS sequence"/>
</dbReference>
<comment type="subunit">
    <text evidence="9">The complex comprises the extracytoplasmic solute receptor protein and the two transmembrane proteins.</text>
</comment>